<evidence type="ECO:0000313" key="3">
    <source>
        <dbReference type="Proteomes" id="UP000662572"/>
    </source>
</evidence>
<dbReference type="SUPFAM" id="SSF56935">
    <property type="entry name" value="Porins"/>
    <property type="match status" value="1"/>
</dbReference>
<evidence type="ECO:0000313" key="2">
    <source>
        <dbReference type="EMBL" id="GGZ37499.1"/>
    </source>
</evidence>
<evidence type="ECO:0000256" key="1">
    <source>
        <dbReference type="SAM" id="SignalP"/>
    </source>
</evidence>
<organism evidence="2 3">
    <name type="scientific">Asticcacaulis endophyticus</name>
    <dbReference type="NCBI Taxonomy" id="1395890"/>
    <lineage>
        <taxon>Bacteria</taxon>
        <taxon>Pseudomonadati</taxon>
        <taxon>Pseudomonadota</taxon>
        <taxon>Alphaproteobacteria</taxon>
        <taxon>Caulobacterales</taxon>
        <taxon>Caulobacteraceae</taxon>
        <taxon>Asticcacaulis</taxon>
    </lineage>
</organism>
<feature type="chain" id="PRO_5038114971" evidence="1">
    <location>
        <begin position="23"/>
        <end position="259"/>
    </location>
</feature>
<reference evidence="2" key="1">
    <citation type="journal article" date="2014" name="Int. J. Syst. Evol. Microbiol.">
        <title>Complete genome sequence of Corynebacterium casei LMG S-19264T (=DSM 44701T), isolated from a smear-ripened cheese.</title>
        <authorList>
            <consortium name="US DOE Joint Genome Institute (JGI-PGF)"/>
            <person name="Walter F."/>
            <person name="Albersmeier A."/>
            <person name="Kalinowski J."/>
            <person name="Ruckert C."/>
        </authorList>
    </citation>
    <scope>NUCLEOTIDE SEQUENCE</scope>
    <source>
        <strain evidence="2">KCTC 32296</strain>
    </source>
</reference>
<dbReference type="Proteomes" id="UP000662572">
    <property type="component" value="Unassembled WGS sequence"/>
</dbReference>
<gene>
    <name evidence="2" type="ORF">GCM10011273_24930</name>
</gene>
<protein>
    <submittedName>
        <fullName evidence="2">Uncharacterized protein</fullName>
    </submittedName>
</protein>
<sequence length="259" mass="28269">MRLFYKVFAVFALLLAPSLSVAGAWPHESGRGQVIIKLEPSTADKGFDGDGNKASIGKWDTRNVSVYSDYGLNDRVTVYAKADYQDFKTDSTSYSGLGSVEIGGRITVAKTDTAILAVGAGVEGLGKGRRSDFDQATSKGTDTEMRAYGGKSFKIAGKDAFLDVQVAKRWREKEADQVRVDATVGIKPDPKWMVMAQVYAGQTDKEAWGRAKWTNAEVSVVRHFGGRQDISVQLSARQTLSGENVPQVKALSLSIWKRF</sequence>
<reference evidence="2" key="2">
    <citation type="submission" date="2020-09" db="EMBL/GenBank/DDBJ databases">
        <authorList>
            <person name="Sun Q."/>
            <person name="Kim S."/>
        </authorList>
    </citation>
    <scope>NUCLEOTIDE SEQUENCE</scope>
    <source>
        <strain evidence="2">KCTC 32296</strain>
    </source>
</reference>
<name>A0A918Q9T3_9CAUL</name>
<dbReference type="RefSeq" id="WP_189487040.1">
    <property type="nucleotide sequence ID" value="NZ_BMZB01000003.1"/>
</dbReference>
<feature type="signal peptide" evidence="1">
    <location>
        <begin position="1"/>
        <end position="22"/>
    </location>
</feature>
<comment type="caution">
    <text evidence="2">The sequence shown here is derived from an EMBL/GenBank/DDBJ whole genome shotgun (WGS) entry which is preliminary data.</text>
</comment>
<keyword evidence="3" id="KW-1185">Reference proteome</keyword>
<dbReference type="AlphaFoldDB" id="A0A918Q9T3"/>
<dbReference type="EMBL" id="BMZB01000003">
    <property type="protein sequence ID" value="GGZ37499.1"/>
    <property type="molecule type" value="Genomic_DNA"/>
</dbReference>
<keyword evidence="1" id="KW-0732">Signal</keyword>
<accession>A0A918Q9T3</accession>
<proteinExistence type="predicted"/>